<feature type="non-terminal residue" evidence="1">
    <location>
        <position position="84"/>
    </location>
</feature>
<dbReference type="Proteomes" id="UP000823399">
    <property type="component" value="Unassembled WGS sequence"/>
</dbReference>
<sequence>MQTGQGTNNLVTGIKDCAVRRGVSSGSDATGAQQTITGSVSKYTVEAHRALIAMRCAVNKRPFNSVADPLYIEEVKLLRPDVTL</sequence>
<dbReference type="EMBL" id="JABBWM010000130">
    <property type="protein sequence ID" value="KAG2087629.1"/>
    <property type="molecule type" value="Genomic_DNA"/>
</dbReference>
<keyword evidence="2" id="KW-1185">Reference proteome</keyword>
<name>A0A9P7ES09_9AGAM</name>
<reference evidence="1" key="1">
    <citation type="journal article" date="2020" name="New Phytol.">
        <title>Comparative genomics reveals dynamic genome evolution in host specialist ectomycorrhizal fungi.</title>
        <authorList>
            <person name="Lofgren L.A."/>
            <person name="Nguyen N.H."/>
            <person name="Vilgalys R."/>
            <person name="Ruytinx J."/>
            <person name="Liao H.L."/>
            <person name="Branco S."/>
            <person name="Kuo A."/>
            <person name="LaButti K."/>
            <person name="Lipzen A."/>
            <person name="Andreopoulos W."/>
            <person name="Pangilinan J."/>
            <person name="Riley R."/>
            <person name="Hundley H."/>
            <person name="Na H."/>
            <person name="Barry K."/>
            <person name="Grigoriev I.V."/>
            <person name="Stajich J.E."/>
            <person name="Kennedy P.G."/>
        </authorList>
    </citation>
    <scope>NUCLEOTIDE SEQUENCE</scope>
    <source>
        <strain evidence="1">FC423</strain>
    </source>
</reference>
<proteinExistence type="predicted"/>
<protein>
    <submittedName>
        <fullName evidence="1">Uncharacterized protein</fullName>
    </submittedName>
</protein>
<comment type="caution">
    <text evidence="1">The sequence shown here is derived from an EMBL/GenBank/DDBJ whole genome shotgun (WGS) entry which is preliminary data.</text>
</comment>
<organism evidence="1 2">
    <name type="scientific">Suillus discolor</name>
    <dbReference type="NCBI Taxonomy" id="1912936"/>
    <lineage>
        <taxon>Eukaryota</taxon>
        <taxon>Fungi</taxon>
        <taxon>Dikarya</taxon>
        <taxon>Basidiomycota</taxon>
        <taxon>Agaricomycotina</taxon>
        <taxon>Agaricomycetes</taxon>
        <taxon>Agaricomycetidae</taxon>
        <taxon>Boletales</taxon>
        <taxon>Suillineae</taxon>
        <taxon>Suillaceae</taxon>
        <taxon>Suillus</taxon>
    </lineage>
</organism>
<accession>A0A9P7ES09</accession>
<evidence type="ECO:0000313" key="1">
    <source>
        <dbReference type="EMBL" id="KAG2087629.1"/>
    </source>
</evidence>
<gene>
    <name evidence="1" type="ORF">F5147DRAFT_554910</name>
</gene>
<dbReference type="RefSeq" id="XP_041285284.1">
    <property type="nucleotide sequence ID" value="XM_041430482.1"/>
</dbReference>
<dbReference type="AlphaFoldDB" id="A0A9P7ES09"/>
<dbReference type="GeneID" id="64692741"/>
<evidence type="ECO:0000313" key="2">
    <source>
        <dbReference type="Proteomes" id="UP000823399"/>
    </source>
</evidence>
<dbReference type="OrthoDB" id="2794314at2759"/>